<dbReference type="NCBIfam" id="NF041644">
    <property type="entry name" value="CBO0543_fam"/>
    <property type="match status" value="1"/>
</dbReference>
<keyword evidence="1" id="KW-1133">Transmembrane helix</keyword>
<feature type="transmembrane region" description="Helical" evidence="1">
    <location>
        <begin position="29"/>
        <end position="49"/>
    </location>
</feature>
<feature type="transmembrane region" description="Helical" evidence="1">
    <location>
        <begin position="6"/>
        <end position="22"/>
    </location>
</feature>
<keyword evidence="1" id="KW-0812">Transmembrane</keyword>
<proteinExistence type="predicted"/>
<evidence type="ECO:0000313" key="3">
    <source>
        <dbReference type="Proteomes" id="UP000266016"/>
    </source>
</evidence>
<gene>
    <name evidence="2" type="ORF">D1953_00975</name>
</gene>
<feature type="transmembrane region" description="Helical" evidence="1">
    <location>
        <begin position="94"/>
        <end position="114"/>
    </location>
</feature>
<keyword evidence="3" id="KW-1185">Reference proteome</keyword>
<organism evidence="2 3">
    <name type="scientific">Peribacillus asahii</name>
    <dbReference type="NCBI Taxonomy" id="228899"/>
    <lineage>
        <taxon>Bacteria</taxon>
        <taxon>Bacillati</taxon>
        <taxon>Bacillota</taxon>
        <taxon>Bacilli</taxon>
        <taxon>Bacillales</taxon>
        <taxon>Bacillaceae</taxon>
        <taxon>Peribacillus</taxon>
    </lineage>
</organism>
<feature type="transmembrane region" description="Helical" evidence="1">
    <location>
        <begin position="69"/>
        <end position="87"/>
    </location>
</feature>
<evidence type="ECO:0000256" key="1">
    <source>
        <dbReference type="SAM" id="Phobius"/>
    </source>
</evidence>
<reference evidence="2 3" key="1">
    <citation type="submission" date="2018-08" db="EMBL/GenBank/DDBJ databases">
        <title>Bacillus jemisoniae sp. nov., Bacillus chryseoplanitiae sp. nov., Bacillus resnikiae sp. nov., and Bacillus frankliniae sp. nov., isolated from Viking spacecraft and associated surfaces.</title>
        <authorList>
            <person name="Seuylemezian A."/>
            <person name="Vaishampayan P."/>
        </authorList>
    </citation>
    <scope>NUCLEOTIDE SEQUENCE [LARGE SCALE GENOMIC DNA]</scope>
    <source>
        <strain evidence="2 3">MA001</strain>
    </source>
</reference>
<feature type="transmembrane region" description="Helical" evidence="1">
    <location>
        <begin position="129"/>
        <end position="151"/>
    </location>
</feature>
<dbReference type="EMBL" id="QWVS01000002">
    <property type="protein sequence ID" value="RID89171.1"/>
    <property type="molecule type" value="Genomic_DNA"/>
</dbReference>
<dbReference type="InterPro" id="IPR048147">
    <property type="entry name" value="CBO0543-like"/>
</dbReference>
<name>A0A398BJH3_9BACI</name>
<sequence length="157" mass="18615">MKIEWWILLSAFTVTTGILFFIQKNKIRLALVAFLFKQVITFLMGAVVVEFGLIEYPVRLFASINRTSFTYEYYVLPVICAAFNVWYPTNKSTLIQLSYYVGYSSVLTIIEVIIEEYTALIKYIHWEWYITWITVCFVFFISHLFCIWFFAKEKGRA</sequence>
<keyword evidence="1" id="KW-0472">Membrane</keyword>
<dbReference type="RefSeq" id="WP_119115282.1">
    <property type="nucleotide sequence ID" value="NZ_QWVS01000002.1"/>
</dbReference>
<protein>
    <submittedName>
        <fullName evidence="2">Uncharacterized protein</fullName>
    </submittedName>
</protein>
<accession>A0A398BJH3</accession>
<evidence type="ECO:0000313" key="2">
    <source>
        <dbReference type="EMBL" id="RID89171.1"/>
    </source>
</evidence>
<comment type="caution">
    <text evidence="2">The sequence shown here is derived from an EMBL/GenBank/DDBJ whole genome shotgun (WGS) entry which is preliminary data.</text>
</comment>
<dbReference type="AlphaFoldDB" id="A0A398BJH3"/>
<dbReference type="Proteomes" id="UP000266016">
    <property type="component" value="Unassembled WGS sequence"/>
</dbReference>